<dbReference type="RefSeq" id="WP_257529977.1">
    <property type="nucleotide sequence ID" value="NZ_JANKAS010000004.1"/>
</dbReference>
<reference evidence="1" key="1">
    <citation type="submission" date="2022-07" db="EMBL/GenBank/DDBJ databases">
        <title>Enhanced cultured diversity of the mouse gut microbiota enables custom-made synthetic communities.</title>
        <authorList>
            <person name="Afrizal A."/>
        </authorList>
    </citation>
    <scope>NUCLEOTIDE SEQUENCE</scope>
    <source>
        <strain evidence="1">DSM 28593</strain>
    </source>
</reference>
<dbReference type="InterPro" id="IPR052944">
    <property type="entry name" value="Sporulation_related"/>
</dbReference>
<dbReference type="PANTHER" id="PTHR37507">
    <property type="entry name" value="SPORULATION PROTEIN YDCC"/>
    <property type="match status" value="1"/>
</dbReference>
<dbReference type="Gene3D" id="2.50.20.10">
    <property type="entry name" value="Lipoprotein localisation LolA/LolB/LppX"/>
    <property type="match status" value="1"/>
</dbReference>
<sequence>MKAKILMLFIGLFIFLTGCGNLTNEEIIEKTEKQLKEMKSYQCTLEIKVTGNKGSQEYEIKQFFQSPDSYRLETLSPKQLEGKTTIFQQGKAKIYHPHIDQSIIIENFEPKGEEVMFLGDFLKWDFDKETKIEEKVQGEQEYLVLTREIAKGSYYHHKQSLWIHKKDILPRYIKIYDQEGNPRIEITIKDFKIAPEFDKMLFEIEK</sequence>
<dbReference type="PROSITE" id="PS51257">
    <property type="entry name" value="PROKAR_LIPOPROTEIN"/>
    <property type="match status" value="1"/>
</dbReference>
<protein>
    <recommendedName>
        <fullName evidence="3">Outer membrane lipoprotein carrier protein LolA</fullName>
    </recommendedName>
</protein>
<dbReference type="Proteomes" id="UP001205748">
    <property type="component" value="Unassembled WGS sequence"/>
</dbReference>
<comment type="caution">
    <text evidence="1">The sequence shown here is derived from an EMBL/GenBank/DDBJ whole genome shotgun (WGS) entry which is preliminary data.</text>
</comment>
<dbReference type="InterPro" id="IPR029046">
    <property type="entry name" value="LolA/LolB/LppX"/>
</dbReference>
<proteinExistence type="predicted"/>
<evidence type="ECO:0008006" key="3">
    <source>
        <dbReference type="Google" id="ProtNLM"/>
    </source>
</evidence>
<evidence type="ECO:0000313" key="2">
    <source>
        <dbReference type="Proteomes" id="UP001205748"/>
    </source>
</evidence>
<dbReference type="EMBL" id="JANKAS010000004">
    <property type="protein sequence ID" value="MCR1898502.1"/>
    <property type="molecule type" value="Genomic_DNA"/>
</dbReference>
<evidence type="ECO:0000313" key="1">
    <source>
        <dbReference type="EMBL" id="MCR1898502.1"/>
    </source>
</evidence>
<dbReference type="SUPFAM" id="SSF89392">
    <property type="entry name" value="Prokaryotic lipoproteins and lipoprotein localization factors"/>
    <property type="match status" value="1"/>
</dbReference>
<dbReference type="PANTHER" id="PTHR37507:SF2">
    <property type="entry name" value="SPORULATION PROTEIN YDCC"/>
    <property type="match status" value="1"/>
</dbReference>
<keyword evidence="2" id="KW-1185">Reference proteome</keyword>
<dbReference type="AlphaFoldDB" id="A0AAE3KZM4"/>
<gene>
    <name evidence="1" type="ORF">NSA47_05790</name>
</gene>
<name>A0AAE3KZM4_9FIRM</name>
<organism evidence="1 2">
    <name type="scientific">Irregularibacter muris</name>
    <dbReference type="NCBI Taxonomy" id="1796619"/>
    <lineage>
        <taxon>Bacteria</taxon>
        <taxon>Bacillati</taxon>
        <taxon>Bacillota</taxon>
        <taxon>Clostridia</taxon>
        <taxon>Eubacteriales</taxon>
        <taxon>Eubacteriaceae</taxon>
        <taxon>Irregularibacter</taxon>
    </lineage>
</organism>
<accession>A0AAE3KZM4</accession>